<evidence type="ECO:0008006" key="3">
    <source>
        <dbReference type="Google" id="ProtNLM"/>
    </source>
</evidence>
<dbReference type="InterPro" id="IPR021734">
    <property type="entry name" value="DUF3303"/>
</dbReference>
<dbReference type="EMBL" id="OKRB01000068">
    <property type="protein sequence ID" value="SPE18585.1"/>
    <property type="molecule type" value="Genomic_DNA"/>
</dbReference>
<proteinExistence type="predicted"/>
<gene>
    <name evidence="1" type="ORF">SBA5_160069</name>
</gene>
<dbReference type="OrthoDB" id="9801877at2"/>
<dbReference type="Pfam" id="PF11746">
    <property type="entry name" value="DUF3303"/>
    <property type="match status" value="1"/>
</dbReference>
<name>A0A2N9L6L9_9BACT</name>
<reference evidence="2" key="1">
    <citation type="submission" date="2018-02" db="EMBL/GenBank/DDBJ databases">
        <authorList>
            <person name="Hausmann B."/>
        </authorList>
    </citation>
    <scope>NUCLEOTIDE SEQUENCE [LARGE SCALE GENOMIC DNA]</scope>
    <source>
        <strain evidence="2">Peat soil MAG SbA5</strain>
    </source>
</reference>
<protein>
    <recommendedName>
        <fullName evidence="3">DUF3303 domain-containing protein</fullName>
    </recommendedName>
</protein>
<dbReference type="Proteomes" id="UP000239735">
    <property type="component" value="Unassembled WGS sequence"/>
</dbReference>
<evidence type="ECO:0000313" key="1">
    <source>
        <dbReference type="EMBL" id="SPE18585.1"/>
    </source>
</evidence>
<accession>A0A2N9L6L9</accession>
<organism evidence="1 2">
    <name type="scientific">Candidatus Sulfuritelmatomonas gaucii</name>
    <dbReference type="NCBI Taxonomy" id="2043161"/>
    <lineage>
        <taxon>Bacteria</taxon>
        <taxon>Pseudomonadati</taxon>
        <taxon>Acidobacteriota</taxon>
        <taxon>Terriglobia</taxon>
        <taxon>Terriglobales</taxon>
        <taxon>Acidobacteriaceae</taxon>
        <taxon>Candidatus Sulfuritelmatomonas</taxon>
    </lineage>
</organism>
<evidence type="ECO:0000313" key="2">
    <source>
        <dbReference type="Proteomes" id="UP000239735"/>
    </source>
</evidence>
<dbReference type="AlphaFoldDB" id="A0A2N9L6L9"/>
<sequence>MKVMVVWKTVPGKYKTALEQFLKTGGPLPAGAKTLGRWHVPGSILGWHLIEAKDLTAVAQHAAEWADVLEMEIYPVIEDAEAGAAAKKVYGK</sequence>